<dbReference type="GO" id="GO:0034315">
    <property type="term" value="P:regulation of Arp2/3 complex-mediated actin nucleation"/>
    <property type="evidence" value="ECO:0000318"/>
    <property type="project" value="GO_Central"/>
</dbReference>
<gene>
    <name evidence="1" type="ORF">TVAG_050850</name>
</gene>
<dbReference type="VEuPathDB" id="TrichDB:TVAGG3_0981750"/>
<dbReference type="InterPro" id="IPR032675">
    <property type="entry name" value="LRR_dom_sf"/>
</dbReference>
<accession>A2EEP4</accession>
<dbReference type="GO" id="GO:0030027">
    <property type="term" value="C:lamellipodium"/>
    <property type="evidence" value="ECO:0000318"/>
    <property type="project" value="GO_Central"/>
</dbReference>
<organism evidence="1 2">
    <name type="scientific">Trichomonas vaginalis (strain ATCC PRA-98 / G3)</name>
    <dbReference type="NCBI Taxonomy" id="412133"/>
    <lineage>
        <taxon>Eukaryota</taxon>
        <taxon>Metamonada</taxon>
        <taxon>Parabasalia</taxon>
        <taxon>Trichomonadida</taxon>
        <taxon>Trichomonadidae</taxon>
        <taxon>Trichomonas</taxon>
    </lineage>
</organism>
<dbReference type="Proteomes" id="UP000001542">
    <property type="component" value="Unassembled WGS sequence"/>
</dbReference>
<dbReference type="AlphaFoldDB" id="A2EEP4"/>
<proteinExistence type="predicted"/>
<dbReference type="VEuPathDB" id="TrichDB:TVAG_050850"/>
<dbReference type="SMR" id="A2EEP4"/>
<reference evidence="1" key="2">
    <citation type="journal article" date="2007" name="Science">
        <title>Draft genome sequence of the sexually transmitted pathogen Trichomonas vaginalis.</title>
        <authorList>
            <person name="Carlton J.M."/>
            <person name="Hirt R.P."/>
            <person name="Silva J.C."/>
            <person name="Delcher A.L."/>
            <person name="Schatz M."/>
            <person name="Zhao Q."/>
            <person name="Wortman J.R."/>
            <person name="Bidwell S.L."/>
            <person name="Alsmark U.C.M."/>
            <person name="Besteiro S."/>
            <person name="Sicheritz-Ponten T."/>
            <person name="Noel C.J."/>
            <person name="Dacks J.B."/>
            <person name="Foster P.G."/>
            <person name="Simillion C."/>
            <person name="Van de Peer Y."/>
            <person name="Miranda-Saavedra D."/>
            <person name="Barton G.J."/>
            <person name="Westrop G.D."/>
            <person name="Mueller S."/>
            <person name="Dessi D."/>
            <person name="Fiori P.L."/>
            <person name="Ren Q."/>
            <person name="Paulsen I."/>
            <person name="Zhang H."/>
            <person name="Bastida-Corcuera F.D."/>
            <person name="Simoes-Barbosa A."/>
            <person name="Brown M.T."/>
            <person name="Hayes R.D."/>
            <person name="Mukherjee M."/>
            <person name="Okumura C.Y."/>
            <person name="Schneider R."/>
            <person name="Smith A.J."/>
            <person name="Vanacova S."/>
            <person name="Villalvazo M."/>
            <person name="Haas B.J."/>
            <person name="Pertea M."/>
            <person name="Feldblyum T.V."/>
            <person name="Utterback T.R."/>
            <person name="Shu C.L."/>
            <person name="Osoegawa K."/>
            <person name="de Jong P.J."/>
            <person name="Hrdy I."/>
            <person name="Horvathova L."/>
            <person name="Zubacova Z."/>
            <person name="Dolezal P."/>
            <person name="Malik S.B."/>
            <person name="Logsdon J.M. Jr."/>
            <person name="Henze K."/>
            <person name="Gupta A."/>
            <person name="Wang C.C."/>
            <person name="Dunne R.L."/>
            <person name="Upcroft J.A."/>
            <person name="Upcroft P."/>
            <person name="White O."/>
            <person name="Salzberg S.L."/>
            <person name="Tang P."/>
            <person name="Chiu C.-H."/>
            <person name="Lee Y.-S."/>
            <person name="Embley T.M."/>
            <person name="Coombs G.H."/>
            <person name="Mottram J.C."/>
            <person name="Tachezy J."/>
            <person name="Fraser-Liggett C.M."/>
            <person name="Johnson P.J."/>
        </authorList>
    </citation>
    <scope>NUCLEOTIDE SEQUENCE [LARGE SCALE GENOMIC DNA]</scope>
    <source>
        <strain evidence="1">G3</strain>
    </source>
</reference>
<name>A2EEP4_TRIV3</name>
<keyword evidence="2" id="KW-1185">Reference proteome</keyword>
<dbReference type="KEGG" id="tva:4766759"/>
<dbReference type="Gene3D" id="3.80.10.10">
    <property type="entry name" value="Ribonuclease Inhibitor"/>
    <property type="match status" value="1"/>
</dbReference>
<evidence type="ECO:0000313" key="1">
    <source>
        <dbReference type="EMBL" id="EAY08850.1"/>
    </source>
</evidence>
<evidence type="ECO:0000313" key="2">
    <source>
        <dbReference type="Proteomes" id="UP000001542"/>
    </source>
</evidence>
<dbReference type="InParanoid" id="A2EEP4"/>
<dbReference type="PANTHER" id="PTHR24112:SF64">
    <property type="entry name" value="CHROMOSOME UNDETERMINED SCAFFOLD_46, WHOLE GENOME SHOTGUN SEQUENCE"/>
    <property type="match status" value="1"/>
</dbReference>
<dbReference type="GO" id="GO:0016477">
    <property type="term" value="P:cell migration"/>
    <property type="evidence" value="ECO:0000318"/>
    <property type="project" value="GO_Central"/>
</dbReference>
<dbReference type="EMBL" id="DS113369">
    <property type="protein sequence ID" value="EAY08850.1"/>
    <property type="molecule type" value="Genomic_DNA"/>
</dbReference>
<dbReference type="InterPro" id="IPR051279">
    <property type="entry name" value="PP1-Reg/Actin-Interact_Protein"/>
</dbReference>
<dbReference type="SUPFAM" id="SSF52047">
    <property type="entry name" value="RNI-like"/>
    <property type="match status" value="1"/>
</dbReference>
<reference evidence="1" key="1">
    <citation type="submission" date="2006-10" db="EMBL/GenBank/DDBJ databases">
        <authorList>
            <person name="Amadeo P."/>
            <person name="Zhao Q."/>
            <person name="Wortman J."/>
            <person name="Fraser-Liggett C."/>
            <person name="Carlton J."/>
        </authorList>
    </citation>
    <scope>NUCLEOTIDE SEQUENCE</scope>
    <source>
        <strain evidence="1">G3</strain>
    </source>
</reference>
<dbReference type="PANTHER" id="PTHR24112">
    <property type="entry name" value="LEUCINE-RICH REPEAT, ISOFORM F-RELATED"/>
    <property type="match status" value="1"/>
</dbReference>
<dbReference type="GO" id="GO:0005886">
    <property type="term" value="C:plasma membrane"/>
    <property type="evidence" value="ECO:0000318"/>
    <property type="project" value="GO_Central"/>
</dbReference>
<protein>
    <submittedName>
        <fullName evidence="1">Leucine Rich Repeat family protein</fullName>
    </submittedName>
</protein>
<dbReference type="RefSeq" id="XP_001321073.1">
    <property type="nucleotide sequence ID" value="XM_001321038.1"/>
</dbReference>
<sequence>MDEKTLYLALSQINMDQELLIGSTWIDVEVNAGQKSKVFLVITEFNLYLFNKQEGKEGLDIIGIYSFFDIKSLEFIHANCFTLSFADKNFKFFGDDIGYIPDLISKQIHLILLPIEIPIIKGKKAMTSQGKRTTLSKSSVLIRLRGKLKLANRYPPQQFIDDMQAYLKTDPSEFEFNNFKDIDNYIDNILEAVEIEPKIETLNFTGKQVLNHWNNLSIFIRNNTTIQKIVISEEINRGFIDFCSSLAKNANSKLKKIEFKEVTFNTEHIEALDRAIQKHPFIYLSFDKCNFSESAGKLSNLIINNTENSVNLNSIFMSSINLSKSDIQTAVHRLNYVSLRGCCLELASLFENFKNSNLIMADFSSNRCTVPINTSVSFPASLKHLCVNDIMWSSSSLTSIFLATTDCDEYLSLSVANCQMLEDDWNSFFSSIEFCGESKITSLCWANNPLHYKLFKFISNSRNIEYVSFSGCQIPSDGSIQKFISTCNSLKYLDLHGSANYKLGYEAFSLLQRILKSKLEYIDFSNNNLDSRFIPLITKLLESNTIKFFLFDAANFDQNFISDLMKQYKNKIQRSNLKEIDFDAFLRTSTKLFSIDGCNFDIQLYFSDSDLEIPKDSQYNNAPAAYLQGSDYWDVLKIDQLQKRYSNSEKQVISWEFNLPEMKDFDIQSFTKEMEISFELETLSNKLMDYW</sequence>